<keyword evidence="12" id="KW-0547">Nucleotide-binding</keyword>
<dbReference type="Gene3D" id="1.20.58.530">
    <property type="match status" value="1"/>
</dbReference>
<dbReference type="OMA" id="FATWWIP"/>
<keyword evidence="8 12" id="KW-0518">Myosin</keyword>
<dbReference type="SUPFAM" id="SSF109715">
    <property type="entry name" value="DEK C-terminal domain"/>
    <property type="match status" value="1"/>
</dbReference>
<dbReference type="PANTHER" id="PTHR22914">
    <property type="entry name" value="CHITIN SYNTHASE"/>
    <property type="match status" value="1"/>
</dbReference>
<accession>A0A1X2HVM2</accession>
<dbReference type="EMBL" id="MCGN01000001">
    <property type="protein sequence ID" value="ORZ03603.1"/>
    <property type="molecule type" value="Genomic_DNA"/>
</dbReference>
<evidence type="ECO:0000256" key="3">
    <source>
        <dbReference type="ARBA" id="ARBA00022475"/>
    </source>
</evidence>
<dbReference type="InterPro" id="IPR036961">
    <property type="entry name" value="Kinesin_motor_dom_sf"/>
</dbReference>
<dbReference type="PROSITE" id="PS51456">
    <property type="entry name" value="MYOSIN_MOTOR"/>
    <property type="match status" value="1"/>
</dbReference>
<feature type="domain" description="Myosin motor" evidence="16">
    <location>
        <begin position="12"/>
        <end position="505"/>
    </location>
</feature>
<dbReference type="GO" id="GO:0005886">
    <property type="term" value="C:plasma membrane"/>
    <property type="evidence" value="ECO:0007669"/>
    <property type="project" value="UniProtKB-SubCell"/>
</dbReference>
<comment type="subcellular location">
    <subcellularLocation>
        <location evidence="1">Cell membrane</location>
        <topology evidence="1">Multi-pass membrane protein</topology>
    </subcellularLocation>
</comment>
<evidence type="ECO:0000256" key="1">
    <source>
        <dbReference type="ARBA" id="ARBA00004651"/>
    </source>
</evidence>
<dbReference type="OrthoDB" id="370884at2759"/>
<evidence type="ECO:0000259" key="17">
    <source>
        <dbReference type="PROSITE" id="PS51998"/>
    </source>
</evidence>
<dbReference type="GO" id="GO:0006031">
    <property type="term" value="P:chitin biosynthetic process"/>
    <property type="evidence" value="ECO:0007669"/>
    <property type="project" value="TreeGrafter"/>
</dbReference>
<dbReference type="PRINTS" id="PR00193">
    <property type="entry name" value="MYOSINHEAVY"/>
</dbReference>
<feature type="transmembrane region" description="Helical" evidence="14">
    <location>
        <begin position="1560"/>
        <end position="1583"/>
    </location>
</feature>
<evidence type="ECO:0000313" key="19">
    <source>
        <dbReference type="Proteomes" id="UP000242180"/>
    </source>
</evidence>
<reference evidence="18 19" key="1">
    <citation type="submission" date="2016-07" db="EMBL/GenBank/DDBJ databases">
        <title>Pervasive Adenine N6-methylation of Active Genes in Fungi.</title>
        <authorList>
            <consortium name="DOE Joint Genome Institute"/>
            <person name="Mondo S.J."/>
            <person name="Dannebaum R.O."/>
            <person name="Kuo R.C."/>
            <person name="Labutti K."/>
            <person name="Haridas S."/>
            <person name="Kuo A."/>
            <person name="Salamov A."/>
            <person name="Ahrendt S.R."/>
            <person name="Lipzen A."/>
            <person name="Sullivan W."/>
            <person name="Andreopoulos W.B."/>
            <person name="Clum A."/>
            <person name="Lindquist E."/>
            <person name="Daum C."/>
            <person name="Ramamoorthy G.K."/>
            <person name="Gryganskyi A."/>
            <person name="Culley D."/>
            <person name="Magnuson J.K."/>
            <person name="James T.Y."/>
            <person name="O'Malley M.A."/>
            <person name="Stajich J.E."/>
            <person name="Spatafora J.W."/>
            <person name="Visel A."/>
            <person name="Grigoriev I.V."/>
        </authorList>
    </citation>
    <scope>NUCLEOTIDE SEQUENCE [LARGE SCALE GENOMIC DNA]</scope>
    <source>
        <strain evidence="18 19">NRRL 2496</strain>
    </source>
</reference>
<feature type="region of interest" description="Disordered" evidence="13">
    <location>
        <begin position="748"/>
        <end position="797"/>
    </location>
</feature>
<evidence type="ECO:0000256" key="10">
    <source>
        <dbReference type="ARBA" id="ARBA00023175"/>
    </source>
</evidence>
<feature type="transmembrane region" description="Helical" evidence="14">
    <location>
        <begin position="806"/>
        <end position="825"/>
    </location>
</feature>
<dbReference type="InterPro" id="IPR027417">
    <property type="entry name" value="P-loop_NTPase"/>
</dbReference>
<feature type="region of interest" description="Disordered" evidence="13">
    <location>
        <begin position="529"/>
        <end position="568"/>
    </location>
</feature>
<keyword evidence="12" id="KW-0009">Actin-binding</keyword>
<dbReference type="Gene3D" id="3.40.850.10">
    <property type="entry name" value="Kinesin motor domain"/>
    <property type="match status" value="1"/>
</dbReference>
<feature type="compositionally biased region" description="Acidic residues" evidence="13">
    <location>
        <begin position="785"/>
        <end position="796"/>
    </location>
</feature>
<evidence type="ECO:0000259" key="15">
    <source>
        <dbReference type="PROSITE" id="PS50255"/>
    </source>
</evidence>
<keyword evidence="6 14" id="KW-0812">Transmembrane</keyword>
<feature type="transmembrane region" description="Helical" evidence="14">
    <location>
        <begin position="1107"/>
        <end position="1129"/>
    </location>
</feature>
<dbReference type="GO" id="GO:0004100">
    <property type="term" value="F:chitin synthase activity"/>
    <property type="evidence" value="ECO:0007669"/>
    <property type="project" value="UniProtKB-EC"/>
</dbReference>
<dbReference type="GO" id="GO:0031505">
    <property type="term" value="P:fungal-type cell wall organization"/>
    <property type="evidence" value="ECO:0007669"/>
    <property type="project" value="TreeGrafter"/>
</dbReference>
<dbReference type="Pfam" id="PF08766">
    <property type="entry name" value="DEK_C"/>
    <property type="match status" value="1"/>
</dbReference>
<dbReference type="SUPFAM" id="SSF52540">
    <property type="entry name" value="P-loop containing nucleoside triphosphate hydrolases"/>
    <property type="match status" value="1"/>
</dbReference>
<feature type="transmembrane region" description="Helical" evidence="14">
    <location>
        <begin position="1534"/>
        <end position="1553"/>
    </location>
</feature>
<dbReference type="InterPro" id="IPR036400">
    <property type="entry name" value="Cyt_B5-like_heme/steroid_sf"/>
</dbReference>
<feature type="region of interest" description="Disordered" evidence="13">
    <location>
        <begin position="701"/>
        <end position="731"/>
    </location>
</feature>
<dbReference type="PROSITE" id="PS51998">
    <property type="entry name" value="DEK_C"/>
    <property type="match status" value="1"/>
</dbReference>
<feature type="transmembrane region" description="Helical" evidence="14">
    <location>
        <begin position="841"/>
        <end position="861"/>
    </location>
</feature>
<feature type="binding site" evidence="12">
    <location>
        <begin position="112"/>
        <end position="119"/>
    </location>
    <ligand>
        <name>ATP</name>
        <dbReference type="ChEBI" id="CHEBI:30616"/>
    </ligand>
</feature>
<dbReference type="EC" id="2.4.1.16" evidence="2"/>
<evidence type="ECO:0000256" key="4">
    <source>
        <dbReference type="ARBA" id="ARBA00022676"/>
    </source>
</evidence>
<evidence type="ECO:0000256" key="7">
    <source>
        <dbReference type="ARBA" id="ARBA00022989"/>
    </source>
</evidence>
<dbReference type="GO" id="GO:0003774">
    <property type="term" value="F:cytoskeletal motor activity"/>
    <property type="evidence" value="ECO:0007669"/>
    <property type="project" value="UniProtKB-UniRule"/>
</dbReference>
<keyword evidence="4" id="KW-0328">Glycosyltransferase</keyword>
<dbReference type="Gene3D" id="1.20.120.720">
    <property type="entry name" value="Myosin VI head, motor domain, U50 subdomain"/>
    <property type="match status" value="1"/>
</dbReference>
<dbReference type="SMART" id="SM01117">
    <property type="entry name" value="Cyt-b5"/>
    <property type="match status" value="2"/>
</dbReference>
<keyword evidence="11" id="KW-0325">Glycoprotein</keyword>
<dbReference type="GO" id="GO:0030428">
    <property type="term" value="C:cell septum"/>
    <property type="evidence" value="ECO:0007669"/>
    <property type="project" value="TreeGrafter"/>
</dbReference>
<dbReference type="InterPro" id="IPR004835">
    <property type="entry name" value="Chitin_synth"/>
</dbReference>
<evidence type="ECO:0000256" key="2">
    <source>
        <dbReference type="ARBA" id="ARBA00012543"/>
    </source>
</evidence>
<keyword evidence="3" id="KW-1003">Cell membrane</keyword>
<dbReference type="InterPro" id="IPR029044">
    <property type="entry name" value="Nucleotide-diphossugar_trans"/>
</dbReference>
<dbReference type="Pfam" id="PF00063">
    <property type="entry name" value="Myosin_head"/>
    <property type="match status" value="2"/>
</dbReference>
<evidence type="ECO:0000256" key="11">
    <source>
        <dbReference type="ARBA" id="ARBA00023180"/>
    </source>
</evidence>
<dbReference type="PROSITE" id="PS50255">
    <property type="entry name" value="CYTOCHROME_B5_2"/>
    <property type="match status" value="1"/>
</dbReference>
<feature type="domain" description="DEK-C" evidence="17">
    <location>
        <begin position="1730"/>
        <end position="1785"/>
    </location>
</feature>
<feature type="domain" description="Cytochrome b5 heme-binding" evidence="15">
    <location>
        <begin position="869"/>
        <end position="927"/>
    </location>
</feature>
<keyword evidence="7 14" id="KW-1133">Transmembrane helix</keyword>
<dbReference type="GO" id="GO:0016459">
    <property type="term" value="C:myosin complex"/>
    <property type="evidence" value="ECO:0007669"/>
    <property type="project" value="UniProtKB-KW"/>
</dbReference>
<dbReference type="SMART" id="SM00242">
    <property type="entry name" value="MYSc"/>
    <property type="match status" value="1"/>
</dbReference>
<evidence type="ECO:0000259" key="16">
    <source>
        <dbReference type="PROSITE" id="PS51456"/>
    </source>
</evidence>
<dbReference type="Pfam" id="PF00173">
    <property type="entry name" value="Cyt-b5"/>
    <property type="match status" value="1"/>
</dbReference>
<dbReference type="GO" id="GO:0005524">
    <property type="term" value="F:ATP binding"/>
    <property type="evidence" value="ECO:0007669"/>
    <property type="project" value="UniProtKB-UniRule"/>
</dbReference>
<dbReference type="STRING" id="13706.A0A1X2HVM2"/>
<keyword evidence="10 12" id="KW-0505">Motor protein</keyword>
<dbReference type="Proteomes" id="UP000242180">
    <property type="component" value="Unassembled WGS sequence"/>
</dbReference>
<dbReference type="SUPFAM" id="SSF53448">
    <property type="entry name" value="Nucleotide-diphospho-sugar transferases"/>
    <property type="match status" value="1"/>
</dbReference>
<gene>
    <name evidence="18" type="ORF">BCR43DRAFT_483637</name>
</gene>
<dbReference type="InParanoid" id="A0A1X2HVM2"/>
<dbReference type="InterPro" id="IPR001609">
    <property type="entry name" value="Myosin_head_motor_dom-like"/>
</dbReference>
<evidence type="ECO:0000256" key="5">
    <source>
        <dbReference type="ARBA" id="ARBA00022679"/>
    </source>
</evidence>
<evidence type="ECO:0000256" key="8">
    <source>
        <dbReference type="ARBA" id="ARBA00023123"/>
    </source>
</evidence>
<comment type="caution">
    <text evidence="18">The sequence shown here is derived from an EMBL/GenBank/DDBJ whole genome shotgun (WGS) entry which is preliminary data.</text>
</comment>
<sequence>MGKQKKVRDSGGYNGPDLTPILSNKEAICACLKARFESNQAYTRVGACHMVATSPATLVMEDDQTSLEYVANYKDTSPVSTQTTPPHIYDLVNRTYFYMRRTGMDQAIRICGESGSGKTQIRHLVTRHLVRLSSHKKESKVQTQLINSIQVLDSFGSAPGQYSRAASQYGYYGEIQFNERGRMVGVKTVHYLLDKTNVTGFAIFRQFLAGVTPEQRTALQLEGDFGIRPAAEDGTVFVQQVVPALKAAGFRRDQQTRIWQLLAAIIHLTQLQFVDPTGVNSNQEAAYVRNTETLDLVADLLGVDPRALENVLVFKTAMIRKDVTTLILNADQASKQRDLLVTDLYGLLFHWMVERLNTKMASEDFASFISILDMPSPRTDDSFHAFTVNVAHERLQAFFAPTENSESMLDLLYRPSRGIVSLVRSMAEKKVTKKPDLNHNDLVDSVVKYNNSNALLSVRNAPGTHQRQFAIQHFHHEVLYDPTHFLEANQTDAALSVDFVQLFKGGVGMAPSWNAFLVELWDNVTTESHPRNEQAVVSAQPKLARGPSMRKSLRRKDGQSPEDGKQKKGVLAQLEAGLEALVGALQEAKLWSILCVRPNDTQSQTAFDSRAVADQIRWLIPTEIDPYVISYTHQEFLDRYALPLASLGDTQSRLPPRGQIEVMVEQLQWTADDALVETENILLADSAWRPLEDQLRMLEKEEQRRDREETADDVAASVGLPAPQTTYMQDNDHRSYYSEDEYFYQDGSSRYNDESSVYGPGSYTDSKAGETLMLRQRGPPTEMLEKEDLDANEEDESKQSGARKRWLFLVWALTWWIPTKFMIWCGRMKRKDVRIAWREKVALCILITLLCGFVIWFLVFFGEVVCPYQPVFSDGELQDHSDKNNAWIAIRGEVFDLTTFAPRHYPGGIIPTDSILEYGGKDASDLFPLQVSALCEGVSPYVSLDYNVNLTDQNAQYHDFRYSSESYQPDWYYQMMTMMRQQYKKGNMGYEPKAIYTQATSETQVNGIKTTRKWAILDGHIYDLTTYDMGGRYAKAPPGETAPGNVNTDFMNNQVVDLFRQNSGNDISEAFHGLSLDAATKQQQLVCLRNLFYVGLVDTRNSAKCQFANYLLLIVTVLLCSVIVFKALAAFRLGGHRAPEELDKFVLCQVTCYTEDEESLRKTINSLATLRYDDKRKLLFIICDGMIVGSGNDRPTPRIVLDILGVDPSVDPEPLSFISVGEGTKQHNMGKIYSGLYEIAGHVVPYLVVVKCGTPSERQKPGNRGKRDSQLILMKFLNRVHFDAPMEPLQLEIFHQMKNVIGVSPVLYEFVLMVDADTEVMPDGLNNLVSSMTHDSRIIGICGETNLSNEKSTWVTMIQVYEYFISHHMIKAFESLFSTVSCLPGCFTMYRIRSVDGKRPLLASSDIIDDYAINKADTLHKKNLLHLGEDRYLTTLLLKHFPTFKTKFTAHAQCLTNAPDTWDVLVSQRRRWINSTIHNLGELSFLPRLCGFCCFSMRFVVMLDLITTLVMPAIVGYLGYLIYKLATLENEVPYLTIIVIGATYGLQMVLFIIKRKWEYILWMLVSILAMPVFYVWIPIYSYWHFDDFSWGNTRVVVGEKGKKLAVSADEGHFDPKSIPVMTWSQYEKMLLSEDYYSDAMSQSSHNSSSYASRSRLMYPSDTMSVYTQQQNMYAGSEHPSMMMMSSGSIPMYPMRSSFAPPAPPSQMMMMPDGASSHHSLLLDTSSQGGGPSNEEILEQVKRILGTADLTKVTKKQVREELQAIYGVPMTSRKDYINVCIEDVLQGRV</sequence>
<proteinExistence type="inferred from homology"/>
<keyword evidence="12" id="KW-0067">ATP-binding</keyword>
<keyword evidence="9 14" id="KW-0472">Membrane</keyword>
<dbReference type="Pfam" id="PF03142">
    <property type="entry name" value="Chitin_synth_2"/>
    <property type="match status" value="1"/>
</dbReference>
<dbReference type="GO" id="GO:0003779">
    <property type="term" value="F:actin binding"/>
    <property type="evidence" value="ECO:0007669"/>
    <property type="project" value="UniProtKB-KW"/>
</dbReference>
<keyword evidence="5" id="KW-0808">Transferase</keyword>
<evidence type="ECO:0000256" key="14">
    <source>
        <dbReference type="SAM" id="Phobius"/>
    </source>
</evidence>
<feature type="compositionally biased region" description="Basic and acidic residues" evidence="13">
    <location>
        <begin position="555"/>
        <end position="566"/>
    </location>
</feature>
<dbReference type="PANTHER" id="PTHR22914:SF45">
    <property type="entry name" value="CHITIN SYNTHASE"/>
    <property type="match status" value="1"/>
</dbReference>
<dbReference type="Gene3D" id="1.10.10.60">
    <property type="entry name" value="Homeodomain-like"/>
    <property type="match status" value="1"/>
</dbReference>
<evidence type="ECO:0000256" key="13">
    <source>
        <dbReference type="SAM" id="MobiDB-lite"/>
    </source>
</evidence>
<dbReference type="SUPFAM" id="SSF55856">
    <property type="entry name" value="Cytochrome b5-like heme/steroid binding domain"/>
    <property type="match status" value="1"/>
</dbReference>
<keyword evidence="19" id="KW-1185">Reference proteome</keyword>
<dbReference type="InterPro" id="IPR014876">
    <property type="entry name" value="DEK_C"/>
</dbReference>
<dbReference type="Gene3D" id="3.10.120.10">
    <property type="entry name" value="Cytochrome b5-like heme/steroid binding domain"/>
    <property type="match status" value="1"/>
</dbReference>
<dbReference type="InterPro" id="IPR001199">
    <property type="entry name" value="Cyt_B5-like_heme/steroid-bd"/>
</dbReference>
<comment type="caution">
    <text evidence="12">Lacks conserved residue(s) required for the propagation of feature annotation.</text>
</comment>
<evidence type="ECO:0000256" key="6">
    <source>
        <dbReference type="ARBA" id="ARBA00022692"/>
    </source>
</evidence>
<organism evidence="18 19">
    <name type="scientific">Syncephalastrum racemosum</name>
    <name type="common">Filamentous fungus</name>
    <dbReference type="NCBI Taxonomy" id="13706"/>
    <lineage>
        <taxon>Eukaryota</taxon>
        <taxon>Fungi</taxon>
        <taxon>Fungi incertae sedis</taxon>
        <taxon>Mucoromycota</taxon>
        <taxon>Mucoromycotina</taxon>
        <taxon>Mucoromycetes</taxon>
        <taxon>Mucorales</taxon>
        <taxon>Syncephalastraceae</taxon>
        <taxon>Syncephalastrum</taxon>
    </lineage>
</organism>
<evidence type="ECO:0000256" key="12">
    <source>
        <dbReference type="PROSITE-ProRule" id="PRU00782"/>
    </source>
</evidence>
<protein>
    <recommendedName>
        <fullName evidence="2">chitin synthase</fullName>
        <ecNumber evidence="2">2.4.1.16</ecNumber>
    </recommendedName>
</protein>
<comment type="similarity">
    <text evidence="12">Belongs to the TRAFAC class myosin-kinesin ATPase superfamily. Myosin family.</text>
</comment>
<evidence type="ECO:0000256" key="9">
    <source>
        <dbReference type="ARBA" id="ARBA00023136"/>
    </source>
</evidence>
<feature type="transmembrane region" description="Helical" evidence="14">
    <location>
        <begin position="1499"/>
        <end position="1522"/>
    </location>
</feature>
<dbReference type="Gene3D" id="1.10.10.820">
    <property type="match status" value="1"/>
</dbReference>
<name>A0A1X2HVM2_SYNRA</name>
<evidence type="ECO:0000313" key="18">
    <source>
        <dbReference type="EMBL" id="ORZ03603.1"/>
    </source>
</evidence>